<evidence type="ECO:0000256" key="2">
    <source>
        <dbReference type="SAM" id="Phobius"/>
    </source>
</evidence>
<keyword evidence="2" id="KW-0812">Transmembrane</keyword>
<dbReference type="GeneTree" id="ENSGT00390000009005"/>
<keyword evidence="4" id="KW-1185">Reference proteome</keyword>
<dbReference type="PANTHER" id="PTHR47276">
    <property type="entry name" value="ANKYRIN REPEAT DOMAIN-CONTAINING PROTEIN 22"/>
    <property type="match status" value="1"/>
</dbReference>
<accession>A0A8C5MZ05</accession>
<dbReference type="Proteomes" id="UP000694569">
    <property type="component" value="Unplaced"/>
</dbReference>
<keyword evidence="1" id="KW-0040">ANK repeat</keyword>
<dbReference type="InterPro" id="IPR042802">
    <property type="entry name" value="ANR22"/>
</dbReference>
<dbReference type="PROSITE" id="PS50088">
    <property type="entry name" value="ANK_REPEAT"/>
    <property type="match status" value="1"/>
</dbReference>
<keyword evidence="2" id="KW-0472">Membrane</keyword>
<dbReference type="Pfam" id="PF12796">
    <property type="entry name" value="Ank_2"/>
    <property type="match status" value="1"/>
</dbReference>
<protein>
    <recommendedName>
        <fullName evidence="5">Ankyrin repeat domain-containing protein 22</fullName>
    </recommendedName>
</protein>
<evidence type="ECO:0000313" key="4">
    <source>
        <dbReference type="Proteomes" id="UP000694569"/>
    </source>
</evidence>
<dbReference type="Gene3D" id="1.25.40.20">
    <property type="entry name" value="Ankyrin repeat-containing domain"/>
    <property type="match status" value="1"/>
</dbReference>
<evidence type="ECO:0008006" key="5">
    <source>
        <dbReference type="Google" id="ProtNLM"/>
    </source>
</evidence>
<reference evidence="3" key="2">
    <citation type="submission" date="2025-09" db="UniProtKB">
        <authorList>
            <consortium name="Ensembl"/>
        </authorList>
    </citation>
    <scope>IDENTIFICATION</scope>
</reference>
<dbReference type="OrthoDB" id="2157354at2759"/>
<dbReference type="PROSITE" id="PS50297">
    <property type="entry name" value="ANK_REP_REGION"/>
    <property type="match status" value="1"/>
</dbReference>
<dbReference type="InterPro" id="IPR002110">
    <property type="entry name" value="Ankyrin_rpt"/>
</dbReference>
<keyword evidence="2" id="KW-1133">Transmembrane helix</keyword>
<dbReference type="SUPFAM" id="SSF48403">
    <property type="entry name" value="Ankyrin repeat"/>
    <property type="match status" value="1"/>
</dbReference>
<name>A0A8C5MZ05_9ANUR</name>
<evidence type="ECO:0000256" key="1">
    <source>
        <dbReference type="PROSITE-ProRule" id="PRU00023"/>
    </source>
</evidence>
<feature type="repeat" description="ANK" evidence="1">
    <location>
        <begin position="37"/>
        <end position="69"/>
    </location>
</feature>
<organism evidence="3 4">
    <name type="scientific">Leptobrachium leishanense</name>
    <name type="common">Leishan spiny toad</name>
    <dbReference type="NCBI Taxonomy" id="445787"/>
    <lineage>
        <taxon>Eukaryota</taxon>
        <taxon>Metazoa</taxon>
        <taxon>Chordata</taxon>
        <taxon>Craniata</taxon>
        <taxon>Vertebrata</taxon>
        <taxon>Euteleostomi</taxon>
        <taxon>Amphibia</taxon>
        <taxon>Batrachia</taxon>
        <taxon>Anura</taxon>
        <taxon>Pelobatoidea</taxon>
        <taxon>Megophryidae</taxon>
        <taxon>Leptobrachium</taxon>
    </lineage>
</organism>
<dbReference type="InterPro" id="IPR036770">
    <property type="entry name" value="Ankyrin_rpt-contain_sf"/>
</dbReference>
<evidence type="ECO:0000313" key="3">
    <source>
        <dbReference type="Ensembl" id="ENSLLEP00000019140.1"/>
    </source>
</evidence>
<dbReference type="PANTHER" id="PTHR47276:SF1">
    <property type="entry name" value="ANKYRIN REPEAT DOMAIN-CONTAINING PROTEIN 22"/>
    <property type="match status" value="1"/>
</dbReference>
<dbReference type="Ensembl" id="ENSLLET00000019894.1">
    <property type="protein sequence ID" value="ENSLLEP00000019140.1"/>
    <property type="gene ID" value="ENSLLEG00000012117.1"/>
</dbReference>
<dbReference type="SMART" id="SM00248">
    <property type="entry name" value="ANK"/>
    <property type="match status" value="2"/>
</dbReference>
<reference evidence="3" key="1">
    <citation type="submission" date="2025-08" db="UniProtKB">
        <authorList>
            <consortium name="Ensembl"/>
        </authorList>
    </citation>
    <scope>IDENTIFICATION</scope>
</reference>
<sequence length="112" mass="12816">MGIYSPICHAAYENNFNEVQQILQEDIKALNVHDSFGGDTPLICACKKGHIRMATYLLSMNADINLKNNKDRMCLHYAVRRRFTFLDYLLIIILMPVLLLGYLLMVSTGLSY</sequence>
<feature type="transmembrane region" description="Helical" evidence="2">
    <location>
        <begin position="85"/>
        <end position="105"/>
    </location>
</feature>
<dbReference type="AlphaFoldDB" id="A0A8C5MZ05"/>
<proteinExistence type="predicted"/>